<dbReference type="Proteomes" id="UP001223261">
    <property type="component" value="Chromosome"/>
</dbReference>
<dbReference type="Pfam" id="PF08378">
    <property type="entry name" value="NERD"/>
    <property type="match status" value="1"/>
</dbReference>
<dbReference type="AlphaFoldDB" id="A0AAX3W2Z8"/>
<name>A0AAX3W2Z8_MAMLE</name>
<proteinExistence type="predicted"/>
<accession>A0AAX3W2Z8</accession>
<feature type="domain" description="NERD" evidence="1">
    <location>
        <begin position="28"/>
        <end position="139"/>
    </location>
</feature>
<evidence type="ECO:0000259" key="1">
    <source>
        <dbReference type="PROSITE" id="PS50965"/>
    </source>
</evidence>
<evidence type="ECO:0000313" key="3">
    <source>
        <dbReference type="Proteomes" id="UP001223261"/>
    </source>
</evidence>
<evidence type="ECO:0000313" key="2">
    <source>
        <dbReference type="EMBL" id="WHI59757.1"/>
    </source>
</evidence>
<dbReference type="PROSITE" id="PS50965">
    <property type="entry name" value="NERD"/>
    <property type="match status" value="1"/>
</dbReference>
<dbReference type="RefSeq" id="WP_282862052.1">
    <property type="nucleotide sequence ID" value="NZ_CP118848.1"/>
</dbReference>
<sequence length="288" mass="34572">MEYATYLKALNGRLEQNETTRELFRQIKGIEGEELIKQILDQELKLNYVHDIELDINNKVQIDFLIVDDEKIMNLEIKHYKGDYYIIDNQLKNSYGNIFQTPFQQMKQAEFELELMKSKLDIKRTVESYLIFTNPTFTLHTEIPHRNQVLLPTELHKIPKLIKNYKIEENKIILNRIKTLKKDFSKIYPKNLLPFDQINPGLRCPQCRKIGHIQLNSHKRFGECMYCSKKTARQLLYLENLKELYILKNEPFTLKEAQIWCDGNEWAIRKLCNKYFKKEGQRKIQYYI</sequence>
<dbReference type="InterPro" id="IPR011528">
    <property type="entry name" value="NERD"/>
</dbReference>
<reference evidence="2" key="1">
    <citation type="journal article" date="2023" name="Antibiotics">
        <title>Prevalence and Molecular Characterization of Methicillin-Resistant Staphylococci (MRS) and Mammaliicocci (MRM) in Dromedary Camels from Algeria: First Detection of SCCmec-mecC Hybrid in Methicillin-Resistant Mammaliicoccus lentus.</title>
        <authorList>
            <person name="Belhout C."/>
            <person name="Boyen F."/>
            <person name="Vereecke N."/>
            <person name="Theuns S."/>
            <person name="Taibi N."/>
            <person name="Stegger M."/>
            <person name="de la Fe-Rodriguez P.Y."/>
            <person name="Bouayad L."/>
            <person name="Elgroud R."/>
            <person name="Butaye P."/>
        </authorList>
    </citation>
    <scope>NUCLEOTIDE SEQUENCE</scope>
    <source>
        <strain evidence="2">7048</strain>
    </source>
</reference>
<organism evidence="2 3">
    <name type="scientific">Mammaliicoccus lentus</name>
    <name type="common">Staphylococcus lentus</name>
    <dbReference type="NCBI Taxonomy" id="42858"/>
    <lineage>
        <taxon>Bacteria</taxon>
        <taxon>Bacillati</taxon>
        <taxon>Bacillota</taxon>
        <taxon>Bacilli</taxon>
        <taxon>Bacillales</taxon>
        <taxon>Staphylococcaceae</taxon>
        <taxon>Mammaliicoccus</taxon>
    </lineage>
</organism>
<protein>
    <submittedName>
        <fullName evidence="2">Nuclease-related domain-containing protein</fullName>
    </submittedName>
</protein>
<gene>
    <name evidence="2" type="ORF">PYH69_13740</name>
</gene>
<dbReference type="EMBL" id="CP118848">
    <property type="protein sequence ID" value="WHI59757.1"/>
    <property type="molecule type" value="Genomic_DNA"/>
</dbReference>